<dbReference type="Proteomes" id="UP000186922">
    <property type="component" value="Unassembled WGS sequence"/>
</dbReference>
<dbReference type="GO" id="GO:0005634">
    <property type="term" value="C:nucleus"/>
    <property type="evidence" value="ECO:0007669"/>
    <property type="project" value="UniProtKB-SubCell"/>
</dbReference>
<dbReference type="AlphaFoldDB" id="A0A1D1V188"/>
<dbReference type="Pfam" id="PF05225">
    <property type="entry name" value="HTH_psq"/>
    <property type="match status" value="1"/>
</dbReference>
<dbReference type="SUPFAM" id="SSF46689">
    <property type="entry name" value="Homeodomain-like"/>
    <property type="match status" value="1"/>
</dbReference>
<reference evidence="4 5" key="1">
    <citation type="journal article" date="2016" name="Nat. Commun.">
        <title>Extremotolerant tardigrade genome and improved radiotolerance of human cultured cells by tardigrade-unique protein.</title>
        <authorList>
            <person name="Hashimoto T."/>
            <person name="Horikawa D.D."/>
            <person name="Saito Y."/>
            <person name="Kuwahara H."/>
            <person name="Kozuka-Hata H."/>
            <person name="Shin-I T."/>
            <person name="Minakuchi Y."/>
            <person name="Ohishi K."/>
            <person name="Motoyama A."/>
            <person name="Aizu T."/>
            <person name="Enomoto A."/>
            <person name="Kondo K."/>
            <person name="Tanaka S."/>
            <person name="Hara Y."/>
            <person name="Koshikawa S."/>
            <person name="Sagara H."/>
            <person name="Miura T."/>
            <person name="Yokobori S."/>
            <person name="Miyagawa K."/>
            <person name="Suzuki Y."/>
            <person name="Kubo T."/>
            <person name="Oyama M."/>
            <person name="Kohara Y."/>
            <person name="Fujiyama A."/>
            <person name="Arakawa K."/>
            <person name="Katayama T."/>
            <person name="Toyoda A."/>
            <person name="Kunieda T."/>
        </authorList>
    </citation>
    <scope>NUCLEOTIDE SEQUENCE [LARGE SCALE GENOMIC DNA]</scope>
    <source>
        <strain evidence="4 5">YOKOZUNA-1</strain>
    </source>
</reference>
<evidence type="ECO:0000256" key="2">
    <source>
        <dbReference type="SAM" id="MobiDB-lite"/>
    </source>
</evidence>
<keyword evidence="5" id="KW-1185">Reference proteome</keyword>
<proteinExistence type="predicted"/>
<evidence type="ECO:0000313" key="4">
    <source>
        <dbReference type="EMBL" id="GAU95614.1"/>
    </source>
</evidence>
<dbReference type="InterPro" id="IPR009057">
    <property type="entry name" value="Homeodomain-like_sf"/>
</dbReference>
<dbReference type="EMBL" id="BDGG01000003">
    <property type="protein sequence ID" value="GAU95614.1"/>
    <property type="molecule type" value="Genomic_DNA"/>
</dbReference>
<feature type="domain" description="HTH psq-type" evidence="3">
    <location>
        <begin position="38"/>
        <end position="77"/>
    </location>
</feature>
<feature type="compositionally biased region" description="Polar residues" evidence="2">
    <location>
        <begin position="1"/>
        <end position="15"/>
    </location>
</feature>
<protein>
    <recommendedName>
        <fullName evidence="3">HTH psq-type domain-containing protein</fullName>
    </recommendedName>
</protein>
<gene>
    <name evidence="4" type="primary">RvY_07204-1</name>
    <name evidence="4" type="synonym">RvY_07204.1</name>
    <name evidence="4" type="ORF">RvY_07204</name>
</gene>
<evidence type="ECO:0000259" key="3">
    <source>
        <dbReference type="Pfam" id="PF05225"/>
    </source>
</evidence>
<organism evidence="4 5">
    <name type="scientific">Ramazzottius varieornatus</name>
    <name type="common">Water bear</name>
    <name type="synonym">Tardigrade</name>
    <dbReference type="NCBI Taxonomy" id="947166"/>
    <lineage>
        <taxon>Eukaryota</taxon>
        <taxon>Metazoa</taxon>
        <taxon>Ecdysozoa</taxon>
        <taxon>Tardigrada</taxon>
        <taxon>Eutardigrada</taxon>
        <taxon>Parachela</taxon>
        <taxon>Hypsibioidea</taxon>
        <taxon>Ramazzottiidae</taxon>
        <taxon>Ramazzottius</taxon>
    </lineage>
</organism>
<comment type="subcellular location">
    <subcellularLocation>
        <location evidence="1">Nucleus</location>
    </subcellularLocation>
</comment>
<feature type="region of interest" description="Disordered" evidence="2">
    <location>
        <begin position="74"/>
        <end position="94"/>
    </location>
</feature>
<name>A0A1D1V188_RAMVA</name>
<sequence length="94" mass="10560">MDRSCPSTTSTTSEGNPPVPAHLRSTEKFWRRQYVRAHANMEAAISAVKDGMSIRMAAEMYHIPHRPLGNKVNGEYGKKVGRPNTFTLEEESEI</sequence>
<comment type="caution">
    <text evidence="4">The sequence shown here is derived from an EMBL/GenBank/DDBJ whole genome shotgun (WGS) entry which is preliminary data.</text>
</comment>
<evidence type="ECO:0000313" key="5">
    <source>
        <dbReference type="Proteomes" id="UP000186922"/>
    </source>
</evidence>
<accession>A0A1D1V188</accession>
<dbReference type="InterPro" id="IPR007889">
    <property type="entry name" value="HTH_Psq"/>
</dbReference>
<dbReference type="GO" id="GO:0003677">
    <property type="term" value="F:DNA binding"/>
    <property type="evidence" value="ECO:0007669"/>
    <property type="project" value="InterPro"/>
</dbReference>
<dbReference type="Gene3D" id="1.10.10.60">
    <property type="entry name" value="Homeodomain-like"/>
    <property type="match status" value="1"/>
</dbReference>
<evidence type="ECO:0000256" key="1">
    <source>
        <dbReference type="ARBA" id="ARBA00004123"/>
    </source>
</evidence>
<feature type="region of interest" description="Disordered" evidence="2">
    <location>
        <begin position="1"/>
        <end position="24"/>
    </location>
</feature>